<evidence type="ECO:0000256" key="1">
    <source>
        <dbReference type="SAM" id="MobiDB-lite"/>
    </source>
</evidence>
<reference evidence="2" key="1">
    <citation type="submission" date="2018-05" db="EMBL/GenBank/DDBJ databases">
        <authorList>
            <person name="Lanie J.A."/>
            <person name="Ng W.-L."/>
            <person name="Kazmierczak K.M."/>
            <person name="Andrzejewski T.M."/>
            <person name="Davidsen T.M."/>
            <person name="Wayne K.J."/>
            <person name="Tettelin H."/>
            <person name="Glass J.I."/>
            <person name="Rusch D."/>
            <person name="Podicherti R."/>
            <person name="Tsui H.-C.T."/>
            <person name="Winkler M.E."/>
        </authorList>
    </citation>
    <scope>NUCLEOTIDE SEQUENCE</scope>
</reference>
<name>A0A381YNG8_9ZZZZ</name>
<organism evidence="2">
    <name type="scientific">marine metagenome</name>
    <dbReference type="NCBI Taxonomy" id="408172"/>
    <lineage>
        <taxon>unclassified sequences</taxon>
        <taxon>metagenomes</taxon>
        <taxon>ecological metagenomes</taxon>
    </lineage>
</organism>
<dbReference type="AlphaFoldDB" id="A0A381YNG8"/>
<gene>
    <name evidence="2" type="ORF">METZ01_LOCUS131430</name>
</gene>
<dbReference type="EMBL" id="UINC01018659">
    <property type="protein sequence ID" value="SVA78576.1"/>
    <property type="molecule type" value="Genomic_DNA"/>
</dbReference>
<evidence type="ECO:0000313" key="2">
    <source>
        <dbReference type="EMBL" id="SVA78576.1"/>
    </source>
</evidence>
<feature type="region of interest" description="Disordered" evidence="1">
    <location>
        <begin position="1"/>
        <end position="20"/>
    </location>
</feature>
<proteinExistence type="predicted"/>
<accession>A0A381YNG8</accession>
<sequence length="54" mass="6046">MPEETPQEAQVPAKRPPRPKDKVARALGYWIVAGVIIETSGDQIIHFFRVLTST</sequence>
<protein>
    <submittedName>
        <fullName evidence="2">Uncharacterized protein</fullName>
    </submittedName>
</protein>